<reference evidence="1" key="1">
    <citation type="submission" date="2021-06" db="EMBL/GenBank/DDBJ databases">
        <authorList>
            <person name="Kallberg Y."/>
            <person name="Tangrot J."/>
            <person name="Rosling A."/>
        </authorList>
    </citation>
    <scope>NUCLEOTIDE SEQUENCE</scope>
    <source>
        <strain evidence="1">CL551</strain>
    </source>
</reference>
<name>A0A9N8VN00_9GLOM</name>
<evidence type="ECO:0000313" key="2">
    <source>
        <dbReference type="Proteomes" id="UP000789342"/>
    </source>
</evidence>
<dbReference type="Proteomes" id="UP000789342">
    <property type="component" value="Unassembled WGS sequence"/>
</dbReference>
<dbReference type="AlphaFoldDB" id="A0A9N8VN00"/>
<accession>A0A9N8VN00</accession>
<dbReference type="OrthoDB" id="2013972at2759"/>
<protein>
    <submittedName>
        <fullName evidence="1">2141_t:CDS:1</fullName>
    </submittedName>
</protein>
<evidence type="ECO:0000313" key="1">
    <source>
        <dbReference type="EMBL" id="CAG8460943.1"/>
    </source>
</evidence>
<gene>
    <name evidence="1" type="ORF">AMORRO_LOCUS1394</name>
</gene>
<keyword evidence="2" id="KW-1185">Reference proteome</keyword>
<sequence length="156" mass="17777">MTAFTEEEWSNEVIKELTRVLKPGGWLEIMEGDMMFYPEGPKGKILMDAIRSTLLSKSINPRICSRLWSWLSASPQLHNLSHEERSGPIGSWAGGVGELACQDFCDTLYALRGVLTETLGKKSEEYDEMVTEFAKECNENKASFRHFRFFCQKLDA</sequence>
<proteinExistence type="predicted"/>
<organism evidence="1 2">
    <name type="scientific">Acaulospora morrowiae</name>
    <dbReference type="NCBI Taxonomy" id="94023"/>
    <lineage>
        <taxon>Eukaryota</taxon>
        <taxon>Fungi</taxon>
        <taxon>Fungi incertae sedis</taxon>
        <taxon>Mucoromycota</taxon>
        <taxon>Glomeromycotina</taxon>
        <taxon>Glomeromycetes</taxon>
        <taxon>Diversisporales</taxon>
        <taxon>Acaulosporaceae</taxon>
        <taxon>Acaulospora</taxon>
    </lineage>
</organism>
<dbReference type="EMBL" id="CAJVPV010000516">
    <property type="protein sequence ID" value="CAG8460943.1"/>
    <property type="molecule type" value="Genomic_DNA"/>
</dbReference>
<comment type="caution">
    <text evidence="1">The sequence shown here is derived from an EMBL/GenBank/DDBJ whole genome shotgun (WGS) entry which is preliminary data.</text>
</comment>